<dbReference type="AlphaFoldDB" id="A0A9N8VYY3"/>
<comment type="caution">
    <text evidence="1">The sequence shown here is derived from an EMBL/GenBank/DDBJ whole genome shotgun (WGS) entry which is preliminary data.</text>
</comment>
<proteinExistence type="predicted"/>
<accession>A0A9N8VYY3</accession>
<reference evidence="1" key="1">
    <citation type="submission" date="2021-06" db="EMBL/GenBank/DDBJ databases">
        <authorList>
            <person name="Kallberg Y."/>
            <person name="Tangrot J."/>
            <person name="Rosling A."/>
        </authorList>
    </citation>
    <scope>NUCLEOTIDE SEQUENCE</scope>
    <source>
        <strain evidence="1">AZ414A</strain>
    </source>
</reference>
<dbReference type="Proteomes" id="UP000789706">
    <property type="component" value="Unassembled WGS sequence"/>
</dbReference>
<dbReference type="EMBL" id="CAJVPK010000193">
    <property type="protein sequence ID" value="CAG8471189.1"/>
    <property type="molecule type" value="Genomic_DNA"/>
</dbReference>
<name>A0A9N8VYY3_9GLOM</name>
<evidence type="ECO:0000313" key="1">
    <source>
        <dbReference type="EMBL" id="CAG8471189.1"/>
    </source>
</evidence>
<organism evidence="1 2">
    <name type="scientific">Diversispora eburnea</name>
    <dbReference type="NCBI Taxonomy" id="1213867"/>
    <lineage>
        <taxon>Eukaryota</taxon>
        <taxon>Fungi</taxon>
        <taxon>Fungi incertae sedis</taxon>
        <taxon>Mucoromycota</taxon>
        <taxon>Glomeromycotina</taxon>
        <taxon>Glomeromycetes</taxon>
        <taxon>Diversisporales</taxon>
        <taxon>Diversisporaceae</taxon>
        <taxon>Diversispora</taxon>
    </lineage>
</organism>
<sequence length="170" mass="19977">MVTSIHVSYMNPTVELNETRRLLEITQVENQQKSQLIIDLNNQISQMQQSIDVEFKVRYLTKYIDVIIEIAKMKHKLLFEDIELLIQNNSRFSNNHNTNILSKEKFFKTAVTIDLIYGACHGRYVSEVHLAISAINSDSYSRFQKWLENLSKHEKPLPEDLLFLTFDNEQ</sequence>
<evidence type="ECO:0000313" key="2">
    <source>
        <dbReference type="Proteomes" id="UP000789706"/>
    </source>
</evidence>
<keyword evidence="2" id="KW-1185">Reference proteome</keyword>
<dbReference type="OrthoDB" id="2435337at2759"/>
<protein>
    <submittedName>
        <fullName evidence="1">2285_t:CDS:1</fullName>
    </submittedName>
</protein>
<gene>
    <name evidence="1" type="ORF">DEBURN_LOCUS3168</name>
</gene>